<evidence type="ECO:0000313" key="14">
    <source>
        <dbReference type="Proteomes" id="UP000663829"/>
    </source>
</evidence>
<dbReference type="InterPro" id="IPR013201">
    <property type="entry name" value="Prot_inhib_I29"/>
</dbReference>
<dbReference type="PANTHER" id="PTHR12411">
    <property type="entry name" value="CYSTEINE PROTEASE FAMILY C1-RELATED"/>
    <property type="match status" value="1"/>
</dbReference>
<dbReference type="CDD" id="cd02248">
    <property type="entry name" value="Peptidase_C1A"/>
    <property type="match status" value="1"/>
</dbReference>
<protein>
    <recommendedName>
        <fullName evidence="15">Cathepsin L</fullName>
    </recommendedName>
</protein>
<dbReference type="Pfam" id="PF00112">
    <property type="entry name" value="Peptidase_C1"/>
    <property type="match status" value="1"/>
</dbReference>
<dbReference type="PRINTS" id="PR00705">
    <property type="entry name" value="PAPAIN"/>
</dbReference>
<evidence type="ECO:0000259" key="9">
    <source>
        <dbReference type="SMART" id="SM00848"/>
    </source>
</evidence>
<feature type="domain" description="Cathepsin propeptide inhibitor" evidence="9">
    <location>
        <begin position="36"/>
        <end position="96"/>
    </location>
</feature>
<dbReference type="Proteomes" id="UP000682733">
    <property type="component" value="Unassembled WGS sequence"/>
</dbReference>
<keyword evidence="4" id="KW-0788">Thiol protease</keyword>
<dbReference type="GO" id="GO:0006508">
    <property type="term" value="P:proteolysis"/>
    <property type="evidence" value="ECO:0007669"/>
    <property type="project" value="UniProtKB-KW"/>
</dbReference>
<dbReference type="EMBL" id="CAJNOQ010010580">
    <property type="protein sequence ID" value="CAF1255616.1"/>
    <property type="molecule type" value="Genomic_DNA"/>
</dbReference>
<dbReference type="AlphaFoldDB" id="A0A815ACG8"/>
<name>A0A815ACG8_9BILA</name>
<evidence type="ECO:0000313" key="12">
    <source>
        <dbReference type="EMBL" id="CAF3843236.1"/>
    </source>
</evidence>
<evidence type="ECO:0000256" key="7">
    <source>
        <dbReference type="SAM" id="SignalP"/>
    </source>
</evidence>
<evidence type="ECO:0000256" key="1">
    <source>
        <dbReference type="ARBA" id="ARBA00008455"/>
    </source>
</evidence>
<evidence type="ECO:0000256" key="5">
    <source>
        <dbReference type="ARBA" id="ARBA00023145"/>
    </source>
</evidence>
<dbReference type="SMART" id="SM00645">
    <property type="entry name" value="Pept_C1"/>
    <property type="match status" value="1"/>
</dbReference>
<evidence type="ECO:0000313" key="10">
    <source>
        <dbReference type="EMBL" id="CAF1080084.1"/>
    </source>
</evidence>
<organism evidence="11 14">
    <name type="scientific">Didymodactylos carnosus</name>
    <dbReference type="NCBI Taxonomy" id="1234261"/>
    <lineage>
        <taxon>Eukaryota</taxon>
        <taxon>Metazoa</taxon>
        <taxon>Spiralia</taxon>
        <taxon>Gnathifera</taxon>
        <taxon>Rotifera</taxon>
        <taxon>Eurotatoria</taxon>
        <taxon>Bdelloidea</taxon>
        <taxon>Philodinida</taxon>
        <taxon>Philodinidae</taxon>
        <taxon>Didymodactylos</taxon>
    </lineage>
</organism>
<dbReference type="Proteomes" id="UP000677228">
    <property type="component" value="Unassembled WGS sequence"/>
</dbReference>
<feature type="signal peptide" evidence="7">
    <location>
        <begin position="1"/>
        <end position="24"/>
    </location>
</feature>
<dbReference type="PROSITE" id="PS00139">
    <property type="entry name" value="THIOL_PROTEASE_CYS"/>
    <property type="match status" value="1"/>
</dbReference>
<dbReference type="Pfam" id="PF08246">
    <property type="entry name" value="Inhibitor_I29"/>
    <property type="match status" value="1"/>
</dbReference>
<dbReference type="InterPro" id="IPR000169">
    <property type="entry name" value="Pept_cys_AS"/>
</dbReference>
<keyword evidence="5" id="KW-0865">Zymogen</keyword>
<keyword evidence="7" id="KW-0732">Signal</keyword>
<gene>
    <name evidence="11" type="ORF">GPM918_LOCUS26351</name>
    <name evidence="10" type="ORF">OVA965_LOCUS18318</name>
    <name evidence="13" type="ORF">SRO942_LOCUS26486</name>
    <name evidence="12" type="ORF">TMI583_LOCUS18330</name>
</gene>
<evidence type="ECO:0000256" key="3">
    <source>
        <dbReference type="ARBA" id="ARBA00022801"/>
    </source>
</evidence>
<keyword evidence="2" id="KW-0645">Protease</keyword>
<evidence type="ECO:0000256" key="6">
    <source>
        <dbReference type="ARBA" id="ARBA00023157"/>
    </source>
</evidence>
<dbReference type="EMBL" id="CAJNOK010009062">
    <property type="protein sequence ID" value="CAF1080084.1"/>
    <property type="molecule type" value="Genomic_DNA"/>
</dbReference>
<dbReference type="EMBL" id="CAJOBA010009078">
    <property type="protein sequence ID" value="CAF3843236.1"/>
    <property type="molecule type" value="Genomic_DNA"/>
</dbReference>
<comment type="caution">
    <text evidence="11">The sequence shown here is derived from an EMBL/GenBank/DDBJ whole genome shotgun (WGS) entry which is preliminary data.</text>
</comment>
<evidence type="ECO:0000259" key="8">
    <source>
        <dbReference type="SMART" id="SM00645"/>
    </source>
</evidence>
<comment type="similarity">
    <text evidence="1">Belongs to the peptidase C1 family.</text>
</comment>
<keyword evidence="14" id="KW-1185">Reference proteome</keyword>
<dbReference type="SUPFAM" id="SSF54001">
    <property type="entry name" value="Cysteine proteinases"/>
    <property type="match status" value="1"/>
</dbReference>
<evidence type="ECO:0008006" key="15">
    <source>
        <dbReference type="Google" id="ProtNLM"/>
    </source>
</evidence>
<evidence type="ECO:0000256" key="4">
    <source>
        <dbReference type="ARBA" id="ARBA00022807"/>
    </source>
</evidence>
<dbReference type="SMART" id="SM00848">
    <property type="entry name" value="Inhibitor_I29"/>
    <property type="match status" value="1"/>
</dbReference>
<dbReference type="InterPro" id="IPR039417">
    <property type="entry name" value="Peptidase_C1A_papain-like"/>
</dbReference>
<dbReference type="Proteomes" id="UP000681722">
    <property type="component" value="Unassembled WGS sequence"/>
</dbReference>
<accession>A0A815ACG8</accession>
<keyword evidence="6" id="KW-1015">Disulfide bond</keyword>
<proteinExistence type="inferred from homology"/>
<dbReference type="EMBL" id="CAJOBC010016435">
    <property type="protein sequence ID" value="CAF4027998.1"/>
    <property type="molecule type" value="Genomic_DNA"/>
</dbReference>
<evidence type="ECO:0000256" key="2">
    <source>
        <dbReference type="ARBA" id="ARBA00022670"/>
    </source>
</evidence>
<sequence length="346" mass="39086">MERKTLTMKVLVILCTIFIVGTFCAPTNDKILDEFWNLFKNVYNKEYKSYEDETSRRNIWEANLAKIRTHNLEADLGVHTYTMKMNKYGDMTHREFVKQMNGLKMNIASQATEFDQHEFMAPSYTDLPVSVDWRKQGYVTEVKDQGQCGSCWAFSATGSLEGQHFRKYNELVSLSEQQLVDCSDKFGNQGCDGGLMISAFEYIKENNGIDTEKSYPYEAVDRKCRFKSENVGATVIGYAYVKQGNETDLTNAIATVGPIAVAIDASQDSFQFYSFGIYNEPMCSSTDLDHGVLAVGYDVTSGKHGTPYYIVKNSWGEGWGNGGYIWMLRNEKNQCGIATMASYPLV</sequence>
<dbReference type="InterPro" id="IPR025660">
    <property type="entry name" value="Pept_his_AS"/>
</dbReference>
<reference evidence="11" key="1">
    <citation type="submission" date="2021-02" db="EMBL/GenBank/DDBJ databases">
        <authorList>
            <person name="Nowell W R."/>
        </authorList>
    </citation>
    <scope>NUCLEOTIDE SEQUENCE</scope>
</reference>
<dbReference type="FunFam" id="3.90.70.10:FF:000006">
    <property type="entry name" value="Cathepsin S"/>
    <property type="match status" value="1"/>
</dbReference>
<feature type="chain" id="PRO_5036226811" description="Cathepsin L" evidence="7">
    <location>
        <begin position="25"/>
        <end position="346"/>
    </location>
</feature>
<dbReference type="Proteomes" id="UP000663829">
    <property type="component" value="Unassembled WGS sequence"/>
</dbReference>
<dbReference type="InterPro" id="IPR013128">
    <property type="entry name" value="Peptidase_C1A"/>
</dbReference>
<dbReference type="OrthoDB" id="10253408at2759"/>
<dbReference type="InterPro" id="IPR038765">
    <property type="entry name" value="Papain-like_cys_pep_sf"/>
</dbReference>
<evidence type="ECO:0000313" key="13">
    <source>
        <dbReference type="EMBL" id="CAF4027998.1"/>
    </source>
</evidence>
<dbReference type="Gene3D" id="3.90.70.10">
    <property type="entry name" value="Cysteine proteinases"/>
    <property type="match status" value="1"/>
</dbReference>
<keyword evidence="3" id="KW-0378">Hydrolase</keyword>
<dbReference type="GO" id="GO:0008234">
    <property type="term" value="F:cysteine-type peptidase activity"/>
    <property type="evidence" value="ECO:0007669"/>
    <property type="project" value="UniProtKB-KW"/>
</dbReference>
<evidence type="ECO:0000313" key="11">
    <source>
        <dbReference type="EMBL" id="CAF1255616.1"/>
    </source>
</evidence>
<dbReference type="PROSITE" id="PS00639">
    <property type="entry name" value="THIOL_PROTEASE_HIS"/>
    <property type="match status" value="1"/>
</dbReference>
<feature type="domain" description="Peptidase C1A papain C-terminal" evidence="8">
    <location>
        <begin position="127"/>
        <end position="345"/>
    </location>
</feature>
<dbReference type="InterPro" id="IPR000668">
    <property type="entry name" value="Peptidase_C1A_C"/>
</dbReference>